<dbReference type="GO" id="GO:0006066">
    <property type="term" value="P:alcohol metabolic process"/>
    <property type="evidence" value="ECO:0007669"/>
    <property type="project" value="UniProtKB-ARBA"/>
</dbReference>
<dbReference type="InterPro" id="IPR036291">
    <property type="entry name" value="NAD(P)-bd_dom_sf"/>
</dbReference>
<dbReference type="InterPro" id="IPR013154">
    <property type="entry name" value="ADH-like_N"/>
</dbReference>
<comment type="cofactor">
    <cofactor evidence="1 11">
        <name>Zn(2+)</name>
        <dbReference type="ChEBI" id="CHEBI:29105"/>
    </cofactor>
</comment>
<dbReference type="InParanoid" id="A0A409VY24"/>
<feature type="domain" description="Enoyl reductase (ER)" evidence="12">
    <location>
        <begin position="17"/>
        <end position="350"/>
    </location>
</feature>
<dbReference type="InterPro" id="IPR029752">
    <property type="entry name" value="D-isomer_DH_CS1"/>
</dbReference>
<dbReference type="PROSITE" id="PS00059">
    <property type="entry name" value="ADH_ZINC"/>
    <property type="match status" value="1"/>
</dbReference>
<dbReference type="InterPro" id="IPR011032">
    <property type="entry name" value="GroES-like_sf"/>
</dbReference>
<dbReference type="STRING" id="231916.A0A409VY24"/>
<dbReference type="GO" id="GO:0008106">
    <property type="term" value="F:alcohol dehydrogenase (NADP+) activity"/>
    <property type="evidence" value="ECO:0007669"/>
    <property type="project" value="UniProtKB-EC"/>
</dbReference>
<evidence type="ECO:0000256" key="4">
    <source>
        <dbReference type="ARBA" id="ARBA00022553"/>
    </source>
</evidence>
<dbReference type="EC" id="1.1.1.2" evidence="9"/>
<keyword evidence="5 11" id="KW-0479">Metal-binding</keyword>
<dbReference type="FunFam" id="3.40.50.720:FF:000158">
    <property type="entry name" value="Zinc-binding alcohol dehydrogenase"/>
    <property type="match status" value="1"/>
</dbReference>
<dbReference type="Pfam" id="PF00107">
    <property type="entry name" value="ADH_zinc_N"/>
    <property type="match status" value="1"/>
</dbReference>
<evidence type="ECO:0000256" key="7">
    <source>
        <dbReference type="ARBA" id="ARBA00022857"/>
    </source>
</evidence>
<gene>
    <name evidence="13" type="ORF">CVT26_010843</name>
</gene>
<comment type="similarity">
    <text evidence="2 11">Belongs to the zinc-containing alcohol dehydrogenase family.</text>
</comment>
<dbReference type="CDD" id="cd05283">
    <property type="entry name" value="CAD1"/>
    <property type="match status" value="1"/>
</dbReference>
<dbReference type="SUPFAM" id="SSF50129">
    <property type="entry name" value="GroES-like"/>
    <property type="match status" value="1"/>
</dbReference>
<keyword evidence="6 11" id="KW-0862">Zinc</keyword>
<evidence type="ECO:0000256" key="10">
    <source>
        <dbReference type="ARBA" id="ARBA00050997"/>
    </source>
</evidence>
<dbReference type="Gene3D" id="3.40.50.720">
    <property type="entry name" value="NAD(P)-binding Rossmann-like Domain"/>
    <property type="match status" value="1"/>
</dbReference>
<evidence type="ECO:0000256" key="1">
    <source>
        <dbReference type="ARBA" id="ARBA00001947"/>
    </source>
</evidence>
<dbReference type="Pfam" id="PF08240">
    <property type="entry name" value="ADH_N"/>
    <property type="match status" value="1"/>
</dbReference>
<keyword evidence="8" id="KW-0560">Oxidoreductase</keyword>
<dbReference type="SMART" id="SM00829">
    <property type="entry name" value="PKS_ER"/>
    <property type="match status" value="1"/>
</dbReference>
<evidence type="ECO:0000313" key="14">
    <source>
        <dbReference type="Proteomes" id="UP000284706"/>
    </source>
</evidence>
<evidence type="ECO:0000256" key="6">
    <source>
        <dbReference type="ARBA" id="ARBA00022833"/>
    </source>
</evidence>
<name>A0A409VY24_9AGAR</name>
<dbReference type="EMBL" id="NHYE01005514">
    <property type="protein sequence ID" value="PPQ71149.1"/>
    <property type="molecule type" value="Genomic_DNA"/>
</dbReference>
<comment type="subunit">
    <text evidence="3">Homodimer.</text>
</comment>
<dbReference type="PANTHER" id="PTHR42683">
    <property type="entry name" value="ALDEHYDE REDUCTASE"/>
    <property type="match status" value="1"/>
</dbReference>
<evidence type="ECO:0000313" key="13">
    <source>
        <dbReference type="EMBL" id="PPQ71149.1"/>
    </source>
</evidence>
<keyword evidence="4" id="KW-0597">Phosphoprotein</keyword>
<dbReference type="AlphaFoldDB" id="A0A409VY24"/>
<dbReference type="Gene3D" id="3.90.180.10">
    <property type="entry name" value="Medium-chain alcohol dehydrogenases, catalytic domain"/>
    <property type="match status" value="1"/>
</dbReference>
<evidence type="ECO:0000259" key="12">
    <source>
        <dbReference type="SMART" id="SM00829"/>
    </source>
</evidence>
<evidence type="ECO:0000256" key="5">
    <source>
        <dbReference type="ARBA" id="ARBA00022723"/>
    </source>
</evidence>
<proteinExistence type="inferred from homology"/>
<evidence type="ECO:0000256" key="11">
    <source>
        <dbReference type="RuleBase" id="RU361277"/>
    </source>
</evidence>
<reference evidence="13 14" key="1">
    <citation type="journal article" date="2018" name="Evol. Lett.">
        <title>Horizontal gene cluster transfer increased hallucinogenic mushroom diversity.</title>
        <authorList>
            <person name="Reynolds H.T."/>
            <person name="Vijayakumar V."/>
            <person name="Gluck-Thaler E."/>
            <person name="Korotkin H.B."/>
            <person name="Matheny P.B."/>
            <person name="Slot J.C."/>
        </authorList>
    </citation>
    <scope>NUCLEOTIDE SEQUENCE [LARGE SCALE GENOMIC DNA]</scope>
    <source>
        <strain evidence="13 14">SRW20</strain>
    </source>
</reference>
<evidence type="ECO:0000256" key="2">
    <source>
        <dbReference type="ARBA" id="ARBA00008072"/>
    </source>
</evidence>
<keyword evidence="7" id="KW-0521">NADP</keyword>
<dbReference type="Proteomes" id="UP000284706">
    <property type="component" value="Unassembled WGS sequence"/>
</dbReference>
<evidence type="ECO:0000256" key="9">
    <source>
        <dbReference type="ARBA" id="ARBA00024074"/>
    </source>
</evidence>
<evidence type="ECO:0000256" key="3">
    <source>
        <dbReference type="ARBA" id="ARBA00011738"/>
    </source>
</evidence>
<keyword evidence="14" id="KW-1185">Reference proteome</keyword>
<comment type="caution">
    <text evidence="13">The sequence shown here is derived from an EMBL/GenBank/DDBJ whole genome shotgun (WGS) entry which is preliminary data.</text>
</comment>
<evidence type="ECO:0000256" key="8">
    <source>
        <dbReference type="ARBA" id="ARBA00023002"/>
    </source>
</evidence>
<organism evidence="13 14">
    <name type="scientific">Gymnopilus dilepis</name>
    <dbReference type="NCBI Taxonomy" id="231916"/>
    <lineage>
        <taxon>Eukaryota</taxon>
        <taxon>Fungi</taxon>
        <taxon>Dikarya</taxon>
        <taxon>Basidiomycota</taxon>
        <taxon>Agaricomycotina</taxon>
        <taxon>Agaricomycetes</taxon>
        <taxon>Agaricomycetidae</taxon>
        <taxon>Agaricales</taxon>
        <taxon>Agaricineae</taxon>
        <taxon>Hymenogastraceae</taxon>
        <taxon>Gymnopilus</taxon>
    </lineage>
</organism>
<dbReference type="InterPro" id="IPR002328">
    <property type="entry name" value="ADH_Zn_CS"/>
</dbReference>
<dbReference type="SUPFAM" id="SSF51735">
    <property type="entry name" value="NAD(P)-binding Rossmann-fold domains"/>
    <property type="match status" value="1"/>
</dbReference>
<dbReference type="OrthoDB" id="1879366at2759"/>
<comment type="catalytic activity">
    <reaction evidence="10">
        <text>a primary alcohol + NADP(+) = an aldehyde + NADPH + H(+)</text>
        <dbReference type="Rhea" id="RHEA:15937"/>
        <dbReference type="ChEBI" id="CHEBI:15378"/>
        <dbReference type="ChEBI" id="CHEBI:15734"/>
        <dbReference type="ChEBI" id="CHEBI:17478"/>
        <dbReference type="ChEBI" id="CHEBI:57783"/>
        <dbReference type="ChEBI" id="CHEBI:58349"/>
        <dbReference type="EC" id="1.1.1.2"/>
    </reaction>
    <physiologicalReaction direction="left-to-right" evidence="10">
        <dbReference type="Rhea" id="RHEA:15938"/>
    </physiologicalReaction>
    <physiologicalReaction direction="right-to-left" evidence="10">
        <dbReference type="Rhea" id="RHEA:15939"/>
    </physiologicalReaction>
</comment>
<protein>
    <recommendedName>
        <fullName evidence="9">alcohol dehydrogenase (NADP(+))</fullName>
        <ecNumber evidence="9">1.1.1.2</ecNumber>
    </recommendedName>
</protein>
<dbReference type="InterPro" id="IPR013149">
    <property type="entry name" value="ADH-like_C"/>
</dbReference>
<dbReference type="GO" id="GO:0008270">
    <property type="term" value="F:zinc ion binding"/>
    <property type="evidence" value="ECO:0007669"/>
    <property type="project" value="InterPro"/>
</dbReference>
<sequence>MSEEKLVWKGYAVHDTSRWDQLKLINFEPKRMEDYDIDIKIEYCGICGSDLHTITGGWGEDVMLPLIPGHEITGHVVRVGPAVTEFKVGQRVGVGAQICSCFECVPCKTDNENYCPDKVDTYNAKYPNGDIAWGGYGTAIRAHERFVFPIPDGMSLDHAAPFLCAGLTVFSPMIRNGLGPGKRLGVVGVGGLGHFAIQFGKALGAEVVVFSRSNSKEKDARELGASHFVATADENFADPWKLKLDLIICTADVSKGIPLNKLLTTLVVNGRFIMAALPDDHLPAINSFELANNGALLGGCHIGSKKEILEMFKVAVEKNVKSVIEVRPMKDVGQALQSVANNRVRYRMVLK</sequence>
<dbReference type="PROSITE" id="PS00065">
    <property type="entry name" value="D_2_HYDROXYACID_DH_1"/>
    <property type="match status" value="1"/>
</dbReference>
<accession>A0A409VY24</accession>
<dbReference type="InterPro" id="IPR047109">
    <property type="entry name" value="CAD-like"/>
</dbReference>
<dbReference type="InterPro" id="IPR020843">
    <property type="entry name" value="ER"/>
</dbReference>